<protein>
    <recommendedName>
        <fullName evidence="2">Histidine kinase/HSP90-like ATPase domain-containing protein</fullName>
    </recommendedName>
</protein>
<dbReference type="InterPro" id="IPR050267">
    <property type="entry name" value="Anti-sigma-factor_SerPK"/>
</dbReference>
<dbReference type="InterPro" id="IPR036890">
    <property type="entry name" value="HATPase_C_sf"/>
</dbReference>
<dbReference type="InterPro" id="IPR003594">
    <property type="entry name" value="HATPase_dom"/>
</dbReference>
<proteinExistence type="predicted"/>
<sequence length="139" mass="15845">MEDRFELEIESKLEDLAVIGDFITDSMREFGLADRKIFEIQMAVDEACTNIINYGYTVDVGMINISCWRRDEDAIVVIKDRAKPFDPTSVPPPDLDARLEKRKIGGLGVYFMKTLVDEVKYEFKDGKNVLTMVVKASAR</sequence>
<reference evidence="3" key="2">
    <citation type="submission" date="2004-08" db="EMBL/GenBank/DDBJ databases">
        <authorList>
            <person name="Putnam N."/>
            <person name="Detter J.C."/>
            <person name="Richardson P.M."/>
            <person name="Rokhsar D."/>
        </authorList>
    </citation>
    <scope>NUCLEOTIDE SEQUENCE</scope>
</reference>
<evidence type="ECO:0000259" key="2">
    <source>
        <dbReference type="Pfam" id="PF13581"/>
    </source>
</evidence>
<dbReference type="PANTHER" id="PTHR35526:SF6">
    <property type="entry name" value="SLR1861 PROTEIN"/>
    <property type="match status" value="1"/>
</dbReference>
<dbReference type="EMBL" id="AY714855">
    <property type="protein sequence ID" value="AAU83652.1"/>
    <property type="molecule type" value="Genomic_DNA"/>
</dbReference>
<reference evidence="3" key="1">
    <citation type="journal article" date="2004" name="Science">
        <title>Reverse methanogenesis: testing the hypothesis with environmental genomics.</title>
        <authorList>
            <person name="Hallam S.J."/>
            <person name="Putnam N."/>
            <person name="Preston C.M."/>
            <person name="Detter J.C."/>
            <person name="Rokhsar D."/>
            <person name="Richardson P.M."/>
            <person name="DeLong E.F."/>
        </authorList>
    </citation>
    <scope>NUCLEOTIDE SEQUENCE</scope>
</reference>
<dbReference type="CDD" id="cd16936">
    <property type="entry name" value="HATPase_RsbW-like"/>
    <property type="match status" value="1"/>
</dbReference>
<evidence type="ECO:0000256" key="1">
    <source>
        <dbReference type="ARBA" id="ARBA00022527"/>
    </source>
</evidence>
<keyword evidence="1" id="KW-0808">Transferase</keyword>
<dbReference type="PANTHER" id="PTHR35526">
    <property type="entry name" value="ANTI-SIGMA-F FACTOR RSBW-RELATED"/>
    <property type="match status" value="1"/>
</dbReference>
<dbReference type="Gene3D" id="3.30.565.10">
    <property type="entry name" value="Histidine kinase-like ATPase, C-terminal domain"/>
    <property type="match status" value="1"/>
</dbReference>
<keyword evidence="1" id="KW-0418">Kinase</keyword>
<evidence type="ECO:0000313" key="3">
    <source>
        <dbReference type="EMBL" id="AAU83652.1"/>
    </source>
</evidence>
<feature type="domain" description="Histidine kinase/HSP90-like ATPase" evidence="2">
    <location>
        <begin position="10"/>
        <end position="133"/>
    </location>
</feature>
<organism evidence="3">
    <name type="scientific">Uncultured archaeon GZfos26G2</name>
    <dbReference type="NCBI Taxonomy" id="3386331"/>
    <lineage>
        <taxon>Archaea</taxon>
        <taxon>Methanobacteriati</taxon>
        <taxon>Methanobacteriota</taxon>
        <taxon>Stenosarchaea group</taxon>
        <taxon>Methanomicrobia</taxon>
        <taxon>Candidatus Methanophagales</taxon>
        <taxon>Candidatus Methanophagaceae</taxon>
        <taxon>Candidatus Methanophaga</taxon>
    </lineage>
</organism>
<dbReference type="SUPFAM" id="SSF55874">
    <property type="entry name" value="ATPase domain of HSP90 chaperone/DNA topoisomerase II/histidine kinase"/>
    <property type="match status" value="1"/>
</dbReference>
<accession>Q64AC5</accession>
<dbReference type="AlphaFoldDB" id="Q64AC5"/>
<dbReference type="Pfam" id="PF13581">
    <property type="entry name" value="HATPase_c_2"/>
    <property type="match status" value="1"/>
</dbReference>
<name>Q64AC5_UNCAG</name>
<gene>
    <name evidence="3" type="ORF">GZ32E7_13</name>
</gene>
<dbReference type="GO" id="GO:0004674">
    <property type="term" value="F:protein serine/threonine kinase activity"/>
    <property type="evidence" value="ECO:0007669"/>
    <property type="project" value="UniProtKB-KW"/>
</dbReference>
<keyword evidence="1" id="KW-0723">Serine/threonine-protein kinase</keyword>